<evidence type="ECO:0000313" key="2">
    <source>
        <dbReference type="EMBL" id="KCZ92191.1"/>
    </source>
</evidence>
<dbReference type="AlphaFoldDB" id="A0A059FNU3"/>
<dbReference type="RefSeq" id="WP_035616395.1">
    <property type="nucleotide sequence ID" value="NZ_ARYK01000004.1"/>
</dbReference>
<gene>
    <name evidence="2" type="ORF">HJO_09154</name>
</gene>
<dbReference type="Proteomes" id="UP000025171">
    <property type="component" value="Unassembled WGS sequence"/>
</dbReference>
<name>A0A059FNU3_9PROT</name>
<organism evidence="2 3">
    <name type="scientific">Hyphomonas johnsonii MHS-2</name>
    <dbReference type="NCBI Taxonomy" id="1280950"/>
    <lineage>
        <taxon>Bacteria</taxon>
        <taxon>Pseudomonadati</taxon>
        <taxon>Pseudomonadota</taxon>
        <taxon>Alphaproteobacteria</taxon>
        <taxon>Hyphomonadales</taxon>
        <taxon>Hyphomonadaceae</taxon>
        <taxon>Hyphomonas</taxon>
    </lineage>
</organism>
<comment type="caution">
    <text evidence="2">The sequence shown here is derived from an EMBL/GenBank/DDBJ whole genome shotgun (WGS) entry which is preliminary data.</text>
</comment>
<accession>A0A059FNU3</accession>
<dbReference type="PATRIC" id="fig|1280950.3.peg.1834"/>
<evidence type="ECO:0000313" key="3">
    <source>
        <dbReference type="Proteomes" id="UP000025171"/>
    </source>
</evidence>
<feature type="compositionally biased region" description="Basic and acidic residues" evidence="1">
    <location>
        <begin position="106"/>
        <end position="116"/>
    </location>
</feature>
<evidence type="ECO:0000256" key="1">
    <source>
        <dbReference type="SAM" id="MobiDB-lite"/>
    </source>
</evidence>
<protein>
    <submittedName>
        <fullName evidence="2">Uncharacterized protein</fullName>
    </submittedName>
</protein>
<dbReference type="STRING" id="1280950.HJO_09154"/>
<proteinExistence type="predicted"/>
<sequence length="144" mass="15590">MSQAYPLAATVKDALKPGVKAARTRAEAEELAGALVVESLHTEWLSLSDADATEQMAANSGGVAHGFLQRYEDDKGAPVLAVTFWRLVKAAKAKKPAPAKAAKPAPEGDDHTDDLYFRSGRTKPSRKRFVDPRQMDLFETPPEA</sequence>
<keyword evidence="3" id="KW-1185">Reference proteome</keyword>
<dbReference type="eggNOG" id="ENOG50318ZV">
    <property type="taxonomic scope" value="Bacteria"/>
</dbReference>
<dbReference type="EMBL" id="ARYK01000004">
    <property type="protein sequence ID" value="KCZ92191.1"/>
    <property type="molecule type" value="Genomic_DNA"/>
</dbReference>
<reference evidence="2 3" key="1">
    <citation type="journal article" date="2014" name="Antonie Van Leeuwenhoek">
        <title>Hyphomonas beringensis sp. nov. and Hyphomonas chukchiensis sp. nov., isolated from surface seawater of the Bering Sea and Chukchi Sea.</title>
        <authorList>
            <person name="Li C."/>
            <person name="Lai Q."/>
            <person name="Li G."/>
            <person name="Dong C."/>
            <person name="Wang J."/>
            <person name="Liao Y."/>
            <person name="Shao Z."/>
        </authorList>
    </citation>
    <scope>NUCLEOTIDE SEQUENCE [LARGE SCALE GENOMIC DNA]</scope>
    <source>
        <strain evidence="2 3">MHS-2</strain>
    </source>
</reference>
<feature type="region of interest" description="Disordered" evidence="1">
    <location>
        <begin position="92"/>
        <end position="144"/>
    </location>
</feature>
<dbReference type="OrthoDB" id="7619681at2"/>